<gene>
    <name evidence="1" type="ORF">POPTR_002G131800</name>
</gene>
<sequence length="72" mass="8425">MLNGRSFSFLTCYSSSPLGIFLRFLLFCLPQFFQLDNSNFVPFLFCFQKLQIPKIFVHNCFCILITILNLTC</sequence>
<evidence type="ECO:0000313" key="1">
    <source>
        <dbReference type="EMBL" id="PNT49470.1"/>
    </source>
</evidence>
<dbReference type="AlphaFoldDB" id="A0A2K2BI75"/>
<dbReference type="EMBL" id="CM009291">
    <property type="protein sequence ID" value="PNT49470.1"/>
    <property type="molecule type" value="Genomic_DNA"/>
</dbReference>
<name>A0A2K2BI75_POPTR</name>
<organism evidence="1 2">
    <name type="scientific">Populus trichocarpa</name>
    <name type="common">Western balsam poplar</name>
    <name type="synonym">Populus balsamifera subsp. trichocarpa</name>
    <dbReference type="NCBI Taxonomy" id="3694"/>
    <lineage>
        <taxon>Eukaryota</taxon>
        <taxon>Viridiplantae</taxon>
        <taxon>Streptophyta</taxon>
        <taxon>Embryophyta</taxon>
        <taxon>Tracheophyta</taxon>
        <taxon>Spermatophyta</taxon>
        <taxon>Magnoliopsida</taxon>
        <taxon>eudicotyledons</taxon>
        <taxon>Gunneridae</taxon>
        <taxon>Pentapetalae</taxon>
        <taxon>rosids</taxon>
        <taxon>fabids</taxon>
        <taxon>Malpighiales</taxon>
        <taxon>Salicaceae</taxon>
        <taxon>Saliceae</taxon>
        <taxon>Populus</taxon>
    </lineage>
</organism>
<proteinExistence type="predicted"/>
<dbReference type="Proteomes" id="UP000006729">
    <property type="component" value="Chromosome 2"/>
</dbReference>
<keyword evidence="2" id="KW-1185">Reference proteome</keyword>
<evidence type="ECO:0000313" key="2">
    <source>
        <dbReference type="Proteomes" id="UP000006729"/>
    </source>
</evidence>
<dbReference type="InParanoid" id="A0A2K2BI75"/>
<accession>A0A2K2BI75</accession>
<reference evidence="1 2" key="1">
    <citation type="journal article" date="2006" name="Science">
        <title>The genome of black cottonwood, Populus trichocarpa (Torr. &amp; Gray).</title>
        <authorList>
            <person name="Tuskan G.A."/>
            <person name="Difazio S."/>
            <person name="Jansson S."/>
            <person name="Bohlmann J."/>
            <person name="Grigoriev I."/>
            <person name="Hellsten U."/>
            <person name="Putnam N."/>
            <person name="Ralph S."/>
            <person name="Rombauts S."/>
            <person name="Salamov A."/>
            <person name="Schein J."/>
            <person name="Sterck L."/>
            <person name="Aerts A."/>
            <person name="Bhalerao R.R."/>
            <person name="Bhalerao R.P."/>
            <person name="Blaudez D."/>
            <person name="Boerjan W."/>
            <person name="Brun A."/>
            <person name="Brunner A."/>
            <person name="Busov V."/>
            <person name="Campbell M."/>
            <person name="Carlson J."/>
            <person name="Chalot M."/>
            <person name="Chapman J."/>
            <person name="Chen G.L."/>
            <person name="Cooper D."/>
            <person name="Coutinho P.M."/>
            <person name="Couturier J."/>
            <person name="Covert S."/>
            <person name="Cronk Q."/>
            <person name="Cunningham R."/>
            <person name="Davis J."/>
            <person name="Degroeve S."/>
            <person name="Dejardin A."/>
            <person name="Depamphilis C."/>
            <person name="Detter J."/>
            <person name="Dirks B."/>
            <person name="Dubchak I."/>
            <person name="Duplessis S."/>
            <person name="Ehlting J."/>
            <person name="Ellis B."/>
            <person name="Gendler K."/>
            <person name="Goodstein D."/>
            <person name="Gribskov M."/>
            <person name="Grimwood J."/>
            <person name="Groover A."/>
            <person name="Gunter L."/>
            <person name="Hamberger B."/>
            <person name="Heinze B."/>
            <person name="Helariutta Y."/>
            <person name="Henrissat B."/>
            <person name="Holligan D."/>
            <person name="Holt R."/>
            <person name="Huang W."/>
            <person name="Islam-Faridi N."/>
            <person name="Jones S."/>
            <person name="Jones-Rhoades M."/>
            <person name="Jorgensen R."/>
            <person name="Joshi C."/>
            <person name="Kangasjarvi J."/>
            <person name="Karlsson J."/>
            <person name="Kelleher C."/>
            <person name="Kirkpatrick R."/>
            <person name="Kirst M."/>
            <person name="Kohler A."/>
            <person name="Kalluri U."/>
            <person name="Larimer F."/>
            <person name="Leebens-Mack J."/>
            <person name="Leple J.C."/>
            <person name="Locascio P."/>
            <person name="Lou Y."/>
            <person name="Lucas S."/>
            <person name="Martin F."/>
            <person name="Montanini B."/>
            <person name="Napoli C."/>
            <person name="Nelson D.R."/>
            <person name="Nelson C."/>
            <person name="Nieminen K."/>
            <person name="Nilsson O."/>
            <person name="Pereda V."/>
            <person name="Peter G."/>
            <person name="Philippe R."/>
            <person name="Pilate G."/>
            <person name="Poliakov A."/>
            <person name="Razumovskaya J."/>
            <person name="Richardson P."/>
            <person name="Rinaldi C."/>
            <person name="Ritland K."/>
            <person name="Rouze P."/>
            <person name="Ryaboy D."/>
            <person name="Schmutz J."/>
            <person name="Schrader J."/>
            <person name="Segerman B."/>
            <person name="Shin H."/>
            <person name="Siddiqui A."/>
            <person name="Sterky F."/>
            <person name="Terry A."/>
            <person name="Tsai C.J."/>
            <person name="Uberbacher E."/>
            <person name="Unneberg P."/>
            <person name="Vahala J."/>
            <person name="Wall K."/>
            <person name="Wessler S."/>
            <person name="Yang G."/>
            <person name="Yin T."/>
            <person name="Douglas C."/>
            <person name="Marra M."/>
            <person name="Sandberg G."/>
            <person name="Van de Peer Y."/>
            <person name="Rokhsar D."/>
        </authorList>
    </citation>
    <scope>NUCLEOTIDE SEQUENCE [LARGE SCALE GENOMIC DNA]</scope>
    <source>
        <strain evidence="2">cv. Nisqually</strain>
    </source>
</reference>
<protein>
    <submittedName>
        <fullName evidence="1">Uncharacterized protein</fullName>
    </submittedName>
</protein>